<keyword evidence="3" id="KW-1185">Reference proteome</keyword>
<evidence type="ECO:0008006" key="4">
    <source>
        <dbReference type="Google" id="ProtNLM"/>
    </source>
</evidence>
<evidence type="ECO:0000256" key="1">
    <source>
        <dbReference type="SAM" id="MobiDB-lite"/>
    </source>
</evidence>
<sequence>MHGRSATPTTRALQHENATPAGSSDFVRQTHGEPNEAGQRSNVVKPSGAVKLVGIWLDEKLIFKQQAAVAVAKGQEWMVNSRRLRHIVGGADIQQLYLAICVPRMLYGVEVWLVPVYQQDQGANRQKDTCALVRKLTSIQLKAARLMVGGHQEIGAFWRSPAVHQIPRCCYQALKYRSPLPSPPTPVTISSPVLNSEYSKATYIYTSVGFICATSEGAR</sequence>
<protein>
    <recommendedName>
        <fullName evidence="4">Reverse transcriptase domain-containing protein</fullName>
    </recommendedName>
</protein>
<reference evidence="2" key="1">
    <citation type="submission" date="2023-03" db="EMBL/GenBank/DDBJ databases">
        <title>Massive genome expansion in bonnet fungi (Mycena s.s.) driven by repeated elements and novel gene families across ecological guilds.</title>
        <authorList>
            <consortium name="Lawrence Berkeley National Laboratory"/>
            <person name="Harder C.B."/>
            <person name="Miyauchi S."/>
            <person name="Viragh M."/>
            <person name="Kuo A."/>
            <person name="Thoen E."/>
            <person name="Andreopoulos B."/>
            <person name="Lu D."/>
            <person name="Skrede I."/>
            <person name="Drula E."/>
            <person name="Henrissat B."/>
            <person name="Morin E."/>
            <person name="Kohler A."/>
            <person name="Barry K."/>
            <person name="LaButti K."/>
            <person name="Morin E."/>
            <person name="Salamov A."/>
            <person name="Lipzen A."/>
            <person name="Mereny Z."/>
            <person name="Hegedus B."/>
            <person name="Baldrian P."/>
            <person name="Stursova M."/>
            <person name="Weitz H."/>
            <person name="Taylor A."/>
            <person name="Grigoriev I.V."/>
            <person name="Nagy L.G."/>
            <person name="Martin F."/>
            <person name="Kauserud H."/>
        </authorList>
    </citation>
    <scope>NUCLEOTIDE SEQUENCE</scope>
    <source>
        <strain evidence="2">CBHHK002</strain>
    </source>
</reference>
<dbReference type="EMBL" id="JARIHO010000025">
    <property type="protein sequence ID" value="KAJ7342559.1"/>
    <property type="molecule type" value="Genomic_DNA"/>
</dbReference>
<accession>A0AAD7EN39</accession>
<feature type="region of interest" description="Disordered" evidence="1">
    <location>
        <begin position="1"/>
        <end position="43"/>
    </location>
</feature>
<proteinExistence type="predicted"/>
<evidence type="ECO:0000313" key="2">
    <source>
        <dbReference type="EMBL" id="KAJ7342559.1"/>
    </source>
</evidence>
<evidence type="ECO:0000313" key="3">
    <source>
        <dbReference type="Proteomes" id="UP001218218"/>
    </source>
</evidence>
<comment type="caution">
    <text evidence="2">The sequence shown here is derived from an EMBL/GenBank/DDBJ whole genome shotgun (WGS) entry which is preliminary data.</text>
</comment>
<dbReference type="Proteomes" id="UP001218218">
    <property type="component" value="Unassembled WGS sequence"/>
</dbReference>
<gene>
    <name evidence="2" type="ORF">DFH08DRAFT_811643</name>
</gene>
<feature type="compositionally biased region" description="Polar residues" evidence="1">
    <location>
        <begin position="1"/>
        <end position="22"/>
    </location>
</feature>
<dbReference type="AlphaFoldDB" id="A0AAD7EN39"/>
<organism evidence="2 3">
    <name type="scientific">Mycena albidolilacea</name>
    <dbReference type="NCBI Taxonomy" id="1033008"/>
    <lineage>
        <taxon>Eukaryota</taxon>
        <taxon>Fungi</taxon>
        <taxon>Dikarya</taxon>
        <taxon>Basidiomycota</taxon>
        <taxon>Agaricomycotina</taxon>
        <taxon>Agaricomycetes</taxon>
        <taxon>Agaricomycetidae</taxon>
        <taxon>Agaricales</taxon>
        <taxon>Marasmiineae</taxon>
        <taxon>Mycenaceae</taxon>
        <taxon>Mycena</taxon>
    </lineage>
</organism>
<name>A0AAD7EN39_9AGAR</name>